<comment type="caution">
    <text evidence="1">The sequence shown here is derived from an EMBL/GenBank/DDBJ whole genome shotgun (WGS) entry which is preliminary data.</text>
</comment>
<organism evidence="1 2">
    <name type="scientific">Trametes sanguinea</name>
    <dbReference type="NCBI Taxonomy" id="158606"/>
    <lineage>
        <taxon>Eukaryota</taxon>
        <taxon>Fungi</taxon>
        <taxon>Dikarya</taxon>
        <taxon>Basidiomycota</taxon>
        <taxon>Agaricomycotina</taxon>
        <taxon>Agaricomycetes</taxon>
        <taxon>Polyporales</taxon>
        <taxon>Polyporaceae</taxon>
        <taxon>Trametes</taxon>
    </lineage>
</organism>
<evidence type="ECO:0000313" key="2">
    <source>
        <dbReference type="Proteomes" id="UP001144978"/>
    </source>
</evidence>
<accession>A0ACC1P4B1</accession>
<reference evidence="1" key="1">
    <citation type="submission" date="2022-08" db="EMBL/GenBank/DDBJ databases">
        <title>Genome Sequence of Pycnoporus sanguineus.</title>
        <authorList>
            <person name="Buettner E."/>
        </authorList>
    </citation>
    <scope>NUCLEOTIDE SEQUENCE</scope>
    <source>
        <strain evidence="1">CG-C14</strain>
    </source>
</reference>
<proteinExistence type="predicted"/>
<protein>
    <submittedName>
        <fullName evidence="1">Uncharacterized protein</fullName>
    </submittedName>
</protein>
<evidence type="ECO:0000313" key="1">
    <source>
        <dbReference type="EMBL" id="KAJ2985824.1"/>
    </source>
</evidence>
<keyword evidence="2" id="KW-1185">Reference proteome</keyword>
<name>A0ACC1P4B1_9APHY</name>
<gene>
    <name evidence="1" type="ORF">NUW54_g10018</name>
</gene>
<dbReference type="Proteomes" id="UP001144978">
    <property type="component" value="Unassembled WGS sequence"/>
</dbReference>
<sequence length="546" mass="62652">MIRSGELARNPLAITSKVLDVLGGRTMIGYDVGCSFDGTIVRSSLGKRFLELLCRMCVNAFHGYSHEYLCQVKYHPNYIKGLGLEDFETMERIFSHSNQLAPVIRYATAYRRRVLIDILFQQWDAEKYVNLGKMLYDNYRQALAIIKEQTIALEGAMQSMGLTEDDLERFALEERTYLETLGKETSQDLHEIAYVEKLQELRAVTTQLARTNRQFLADAPQLTFLPPHSGPTDYETETSRTRKLETNRRYLEERKKTLSLEVIELEVNLGVATRWQPSDANYVRVARYIATRAYQKALSNLQRLVVQRLFELHKMNLAQTGYRMRRNIAKNMQTRSRAIRNAINAYNTAAAALDPPRPKLDWTTISHYHFLEEVEILSDTRADIREKPWVQPAVRETLRIARRLARAHEELERVQVEARRVHTHIRDEDQLFAQVEKTLSSSRNPIYGAVRDYTTRRRAANARILVSLKKLYKLPEFAGERTPGVRAGTASVPNDNVPPNLDDLARTESLAVEEEEGDDRVGDDDEDEDVQDQISALADFVGSLGV</sequence>
<dbReference type="EMBL" id="JANSHE010003505">
    <property type="protein sequence ID" value="KAJ2985824.1"/>
    <property type="molecule type" value="Genomic_DNA"/>
</dbReference>